<feature type="region of interest" description="Disordered" evidence="1">
    <location>
        <begin position="139"/>
        <end position="178"/>
    </location>
</feature>
<accession>E1JRE8</accession>
<name>E1JRE8_SOLFR</name>
<dbReference type="RefSeq" id="WP_005990233.1">
    <property type="nucleotide sequence ID" value="NZ_AECZ01000001.1"/>
</dbReference>
<gene>
    <name evidence="2" type="ORF">DesfrDRAFT_0197</name>
</gene>
<feature type="compositionally biased region" description="Basic and acidic residues" evidence="1">
    <location>
        <begin position="150"/>
        <end position="166"/>
    </location>
</feature>
<dbReference type="AlphaFoldDB" id="E1JRE8"/>
<evidence type="ECO:0000313" key="2">
    <source>
        <dbReference type="EMBL" id="EFL53149.1"/>
    </source>
</evidence>
<proteinExistence type="predicted"/>
<evidence type="ECO:0000256" key="1">
    <source>
        <dbReference type="SAM" id="MobiDB-lite"/>
    </source>
</evidence>
<dbReference type="Proteomes" id="UP000006250">
    <property type="component" value="Unassembled WGS sequence"/>
</dbReference>
<dbReference type="STRING" id="596151.DesfrDRAFT_0197"/>
<evidence type="ECO:0008006" key="4">
    <source>
        <dbReference type="Google" id="ProtNLM"/>
    </source>
</evidence>
<protein>
    <recommendedName>
        <fullName evidence="4">DUF3987 domain-containing protein</fullName>
    </recommendedName>
</protein>
<keyword evidence="3" id="KW-1185">Reference proteome</keyword>
<sequence length="466" mass="51812">MSGRPSVSPLPCAHQEVPPEDLDGLNLKEWPQFSFDACPGILGEFVRLATRDSEADPAAVCITALVRFGAEVYGYAPDKGPHLYVGETVHSPRLFAVICGSTSKARKGTSRHPVAKLFGREHCLPADLRAWGVPLPARESGGPLSTGEGLAHHVRDESDEERERRQRQNPAEPVREKGDKRLVIMDEEFASALACTKREGNTLSMGIRCFWDSGDYAPLTKNNPVLVRGAHISIITHITMQELAVCLGEVQAVNGFGNRFLWICARRSKLVALPSRMPDAELAPLQRELWQRVGQAQQRGVMTMTANALELWRHVYPELSQEHTGLAGSMINRAEAQTLRLALLYSLLDAQGEIKEPHLQAALAMWRYAQDSARYIFGDRATDPLEDKILEALRTGPLTATELSSVLSRHVPRDRLKPLLQQLEAQQRITITKLKNVGRPKIILSLRELSEKSELSELSENRRTLA</sequence>
<evidence type="ECO:0000313" key="3">
    <source>
        <dbReference type="Proteomes" id="UP000006250"/>
    </source>
</evidence>
<dbReference type="OrthoDB" id="6272730at2"/>
<comment type="caution">
    <text evidence="2">The sequence shown here is derived from an EMBL/GenBank/DDBJ whole genome shotgun (WGS) entry which is preliminary data.</text>
</comment>
<dbReference type="EMBL" id="AECZ01000001">
    <property type="protein sequence ID" value="EFL53149.1"/>
    <property type="molecule type" value="Genomic_DNA"/>
</dbReference>
<organism evidence="2 3">
    <name type="scientific">Solidesulfovibrio fructosivorans JJ]</name>
    <dbReference type="NCBI Taxonomy" id="596151"/>
    <lineage>
        <taxon>Bacteria</taxon>
        <taxon>Pseudomonadati</taxon>
        <taxon>Thermodesulfobacteriota</taxon>
        <taxon>Desulfovibrionia</taxon>
        <taxon>Desulfovibrionales</taxon>
        <taxon>Desulfovibrionaceae</taxon>
        <taxon>Solidesulfovibrio</taxon>
    </lineage>
</organism>
<dbReference type="eggNOG" id="COG4643">
    <property type="taxonomic scope" value="Bacteria"/>
</dbReference>
<reference evidence="2 3" key="1">
    <citation type="submission" date="2010-08" db="EMBL/GenBank/DDBJ databases">
        <title>The draft genome of Desulfovibrio fructosovorans JJ.</title>
        <authorList>
            <consortium name="US DOE Joint Genome Institute (JGI-PGF)"/>
            <person name="Lucas S."/>
            <person name="Copeland A."/>
            <person name="Lapidus A."/>
            <person name="Cheng J.-F."/>
            <person name="Bruce D."/>
            <person name="Goodwin L."/>
            <person name="Pitluck S."/>
            <person name="Land M.L."/>
            <person name="Hauser L."/>
            <person name="Chang Y.-J."/>
            <person name="Jeffries C."/>
            <person name="Wall J.D."/>
            <person name="Stahl D.A."/>
            <person name="Arkin A.P."/>
            <person name="Dehal P."/>
            <person name="Stolyar S.M."/>
            <person name="Hazen T.C."/>
            <person name="Woyke T.J."/>
        </authorList>
    </citation>
    <scope>NUCLEOTIDE SEQUENCE [LARGE SCALE GENOMIC DNA]</scope>
    <source>
        <strain evidence="2 3">JJ</strain>
    </source>
</reference>